<name>A0A7G1NV06_9ACTN</name>
<keyword evidence="1" id="KW-0472">Membrane</keyword>
<dbReference type="SUPFAM" id="SSF53955">
    <property type="entry name" value="Lysozyme-like"/>
    <property type="match status" value="1"/>
</dbReference>
<dbReference type="KEGG" id="sgm:GCM10017557_03790"/>
<keyword evidence="4" id="KW-1185">Reference proteome</keyword>
<sequence>MGASGGDDAQSSSSSATYIAGGIATGVVGCFVALVLLLILLAGTFVMAALGWIFWPIVLLCEIGILDCDSDGGGGSKVDTTQLIEAYNSDGRGALNENAVPAEYLERIKSAGTECSQIGAIVIVSQIQLASQFNEKLVGTDGREGISQMPPDKFKEFGKDDDSSGETSALNAADSIMAQGRYMCSLAKEIDTLIANKEVEGDALNMTLAAYKVGLDAVKQAKGVPKPEDSGEAQSYIIGVRSSFALYSADASLTDETYPSLSARPTPTSS</sequence>
<dbReference type="AlphaFoldDB" id="A0A7G1NV06"/>
<proteinExistence type="predicted"/>
<dbReference type="Gene3D" id="1.10.530.10">
    <property type="match status" value="1"/>
</dbReference>
<dbReference type="EMBL" id="AP023440">
    <property type="protein sequence ID" value="BCL25520.1"/>
    <property type="molecule type" value="Genomic_DNA"/>
</dbReference>
<organism evidence="3 4">
    <name type="scientific">Streptomyces aurantiacus</name>
    <dbReference type="NCBI Taxonomy" id="47760"/>
    <lineage>
        <taxon>Bacteria</taxon>
        <taxon>Bacillati</taxon>
        <taxon>Actinomycetota</taxon>
        <taxon>Actinomycetes</taxon>
        <taxon>Kitasatosporales</taxon>
        <taxon>Streptomycetaceae</taxon>
        <taxon>Streptomyces</taxon>
        <taxon>Streptomyces aurantiacus group</taxon>
    </lineage>
</organism>
<feature type="transmembrane region" description="Helical" evidence="1">
    <location>
        <begin position="18"/>
        <end position="41"/>
    </location>
</feature>
<keyword evidence="1" id="KW-1133">Transmembrane helix</keyword>
<protein>
    <recommendedName>
        <fullName evidence="2">Transglycosylase SLT domain-containing protein</fullName>
    </recommendedName>
</protein>
<reference evidence="3 4" key="1">
    <citation type="journal article" date="2014" name="Int. J. Syst. Evol. Microbiol.">
        <title>Complete genome sequence of Corynebacterium casei LMG S-19264T (=DSM 44701T), isolated from a smear-ripened cheese.</title>
        <authorList>
            <consortium name="US DOE Joint Genome Institute (JGI-PGF)"/>
            <person name="Walter F."/>
            <person name="Albersmeier A."/>
            <person name="Kalinowski J."/>
            <person name="Ruckert C."/>
        </authorList>
    </citation>
    <scope>NUCLEOTIDE SEQUENCE [LARGE SCALE GENOMIC DNA]</scope>
    <source>
        <strain evidence="3 4">JCM 4677</strain>
    </source>
</reference>
<dbReference type="RefSeq" id="WP_190849178.1">
    <property type="nucleotide sequence ID" value="NZ_AP023440.1"/>
</dbReference>
<dbReference type="InterPro" id="IPR023346">
    <property type="entry name" value="Lysozyme-like_dom_sf"/>
</dbReference>
<evidence type="ECO:0000313" key="4">
    <source>
        <dbReference type="Proteomes" id="UP000516444"/>
    </source>
</evidence>
<evidence type="ECO:0000313" key="3">
    <source>
        <dbReference type="EMBL" id="BCL25520.1"/>
    </source>
</evidence>
<accession>A0A7G1NV06</accession>
<gene>
    <name evidence="3" type="ORF">GCM10017557_03790</name>
</gene>
<keyword evidence="1" id="KW-0812">Transmembrane</keyword>
<feature type="domain" description="Transglycosylase SLT" evidence="2">
    <location>
        <begin position="129"/>
        <end position="223"/>
    </location>
</feature>
<dbReference type="Pfam" id="PF01464">
    <property type="entry name" value="SLT"/>
    <property type="match status" value="1"/>
</dbReference>
<dbReference type="InterPro" id="IPR008258">
    <property type="entry name" value="Transglycosylase_SLT_dom_1"/>
</dbReference>
<evidence type="ECO:0000256" key="1">
    <source>
        <dbReference type="SAM" id="Phobius"/>
    </source>
</evidence>
<evidence type="ECO:0000259" key="2">
    <source>
        <dbReference type="Pfam" id="PF01464"/>
    </source>
</evidence>
<dbReference type="Proteomes" id="UP000516444">
    <property type="component" value="Chromosome"/>
</dbReference>